<dbReference type="EMBL" id="JMQI01000027">
    <property type="protein sequence ID" value="KDN21541.1"/>
    <property type="molecule type" value="Genomic_DNA"/>
</dbReference>
<gene>
    <name evidence="6" type="ORF">DV20_13755</name>
</gene>
<evidence type="ECO:0000256" key="4">
    <source>
        <dbReference type="ARBA" id="ARBA00023136"/>
    </source>
</evidence>
<feature type="transmembrane region" description="Helical" evidence="5">
    <location>
        <begin position="62"/>
        <end position="83"/>
    </location>
</feature>
<comment type="caution">
    <text evidence="6">The sequence shown here is derived from an EMBL/GenBank/DDBJ whole genome shotgun (WGS) entry which is preliminary data.</text>
</comment>
<evidence type="ECO:0000313" key="7">
    <source>
        <dbReference type="Proteomes" id="UP000027345"/>
    </source>
</evidence>
<accession>A0A066U252</accession>
<evidence type="ECO:0000313" key="6">
    <source>
        <dbReference type="EMBL" id="KDN21541.1"/>
    </source>
</evidence>
<keyword evidence="4 5" id="KW-0472">Membrane</keyword>
<keyword evidence="3 5" id="KW-1133">Transmembrane helix</keyword>
<evidence type="ECO:0000256" key="1">
    <source>
        <dbReference type="ARBA" id="ARBA00004141"/>
    </source>
</evidence>
<feature type="transmembrane region" description="Helical" evidence="5">
    <location>
        <begin position="95"/>
        <end position="114"/>
    </location>
</feature>
<name>A0A066U252_9PSEU</name>
<keyword evidence="2 5" id="KW-0812">Transmembrane</keyword>
<dbReference type="GO" id="GO:0016020">
    <property type="term" value="C:membrane"/>
    <property type="evidence" value="ECO:0007669"/>
    <property type="project" value="UniProtKB-SubCell"/>
</dbReference>
<dbReference type="AlphaFoldDB" id="A0A066U252"/>
<reference evidence="6 7" key="1">
    <citation type="submission" date="2014-05" db="EMBL/GenBank/DDBJ databases">
        <title>Draft genome sequence of Amycolatopsis rifamycinica DSM 46095.</title>
        <authorList>
            <person name="Lal R."/>
            <person name="Saxena A."/>
            <person name="Kumari R."/>
            <person name="Mukherjee U."/>
            <person name="Singh P."/>
            <person name="Sangwan N."/>
            <person name="Mahato N.K."/>
        </authorList>
    </citation>
    <scope>NUCLEOTIDE SEQUENCE [LARGE SCALE GENOMIC DNA]</scope>
    <source>
        <strain evidence="6 7">DSM 46095</strain>
    </source>
</reference>
<comment type="subcellular location">
    <subcellularLocation>
        <location evidence="1">Membrane</location>
        <topology evidence="1">Multi-pass membrane protein</topology>
    </subcellularLocation>
</comment>
<dbReference type="RefSeq" id="WP_043780060.1">
    <property type="nucleotide sequence ID" value="NZ_JMQI01000027.1"/>
</dbReference>
<evidence type="ECO:0000256" key="5">
    <source>
        <dbReference type="SAM" id="Phobius"/>
    </source>
</evidence>
<dbReference type="InterPro" id="IPR032808">
    <property type="entry name" value="DoxX"/>
</dbReference>
<evidence type="ECO:0000256" key="2">
    <source>
        <dbReference type="ARBA" id="ARBA00022692"/>
    </source>
</evidence>
<proteinExistence type="predicted"/>
<sequence length="116" mass="11563">MTVLIALSVLVAAIFFLFGAAKLLALAPMRERAAHAGFSVTAYRGIGVLEIAGAAGLVLGPAVPVLGTLAGAGLLLLLAGALGTHVRDHDRGRDLVPALVCAVLVAGYLVALGVSP</sequence>
<keyword evidence="7" id="KW-1185">Reference proteome</keyword>
<dbReference type="STRING" id="287986.DV20_13755"/>
<organism evidence="6 7">
    <name type="scientific">Amycolatopsis rifamycinica</name>
    <dbReference type="NCBI Taxonomy" id="287986"/>
    <lineage>
        <taxon>Bacteria</taxon>
        <taxon>Bacillati</taxon>
        <taxon>Actinomycetota</taxon>
        <taxon>Actinomycetes</taxon>
        <taxon>Pseudonocardiales</taxon>
        <taxon>Pseudonocardiaceae</taxon>
        <taxon>Amycolatopsis</taxon>
    </lineage>
</organism>
<dbReference type="Pfam" id="PF13564">
    <property type="entry name" value="DoxX_2"/>
    <property type="match status" value="1"/>
</dbReference>
<protein>
    <submittedName>
        <fullName evidence="6">Invasion protein</fullName>
    </submittedName>
</protein>
<evidence type="ECO:0000256" key="3">
    <source>
        <dbReference type="ARBA" id="ARBA00022989"/>
    </source>
</evidence>
<dbReference type="eggNOG" id="ENOG50334SE">
    <property type="taxonomic scope" value="Bacteria"/>
</dbReference>
<dbReference type="Proteomes" id="UP000027345">
    <property type="component" value="Unassembled WGS sequence"/>
</dbReference>